<accession>A0A9W7Y5U2</accession>
<keyword evidence="3 4" id="KW-0539">Nucleus</keyword>
<sequence>SDSDNTSDTGFGSSGGRDSSANWKNKPRNSITRRQKIAFYQWLLANARFPFPTENDRLGRLAIDGISEKKFKYWFANIRCRQFTKHRDGNGEMYFVPNAKFYESCMRLKIAIPYAIPDEIRAMIKRVSRSHGL</sequence>
<evidence type="ECO:0000313" key="8">
    <source>
        <dbReference type="Proteomes" id="UP001149813"/>
    </source>
</evidence>
<evidence type="ECO:0000256" key="5">
    <source>
        <dbReference type="SAM" id="MobiDB-lite"/>
    </source>
</evidence>
<dbReference type="PROSITE" id="PS50071">
    <property type="entry name" value="HOMEOBOX_2"/>
    <property type="match status" value="1"/>
</dbReference>
<comment type="subcellular location">
    <subcellularLocation>
        <location evidence="4">Nucleus</location>
    </subcellularLocation>
</comment>
<organism evidence="7 8">
    <name type="scientific">Coemansia erecta</name>
    <dbReference type="NCBI Taxonomy" id="147472"/>
    <lineage>
        <taxon>Eukaryota</taxon>
        <taxon>Fungi</taxon>
        <taxon>Fungi incertae sedis</taxon>
        <taxon>Zoopagomycota</taxon>
        <taxon>Kickxellomycotina</taxon>
        <taxon>Kickxellomycetes</taxon>
        <taxon>Kickxellales</taxon>
        <taxon>Kickxellaceae</taxon>
        <taxon>Coemansia</taxon>
    </lineage>
</organism>
<dbReference type="Pfam" id="PF05920">
    <property type="entry name" value="Homeobox_KN"/>
    <property type="match status" value="1"/>
</dbReference>
<evidence type="ECO:0000256" key="3">
    <source>
        <dbReference type="ARBA" id="ARBA00023242"/>
    </source>
</evidence>
<dbReference type="InterPro" id="IPR009057">
    <property type="entry name" value="Homeodomain-like_sf"/>
</dbReference>
<dbReference type="Proteomes" id="UP001149813">
    <property type="component" value="Unassembled WGS sequence"/>
</dbReference>
<dbReference type="InterPro" id="IPR001356">
    <property type="entry name" value="HD"/>
</dbReference>
<evidence type="ECO:0000256" key="1">
    <source>
        <dbReference type="ARBA" id="ARBA00023125"/>
    </source>
</evidence>
<dbReference type="InterPro" id="IPR008422">
    <property type="entry name" value="KN_HD"/>
</dbReference>
<feature type="non-terminal residue" evidence="7">
    <location>
        <position position="1"/>
    </location>
</feature>
<reference evidence="7" key="1">
    <citation type="submission" date="2022-07" db="EMBL/GenBank/DDBJ databases">
        <title>Phylogenomic reconstructions and comparative analyses of Kickxellomycotina fungi.</title>
        <authorList>
            <person name="Reynolds N.K."/>
            <person name="Stajich J.E."/>
            <person name="Barry K."/>
            <person name="Grigoriev I.V."/>
            <person name="Crous P."/>
            <person name="Smith M.E."/>
        </authorList>
    </citation>
    <scope>NUCLEOTIDE SEQUENCE</scope>
    <source>
        <strain evidence="7">NBRC 32514</strain>
    </source>
</reference>
<dbReference type="GO" id="GO:0005634">
    <property type="term" value="C:nucleus"/>
    <property type="evidence" value="ECO:0007669"/>
    <property type="project" value="UniProtKB-SubCell"/>
</dbReference>
<dbReference type="Gene3D" id="1.10.10.60">
    <property type="entry name" value="Homeodomain-like"/>
    <property type="match status" value="1"/>
</dbReference>
<keyword evidence="1 4" id="KW-0238">DNA-binding</keyword>
<feature type="DNA-binding region" description="Homeobox" evidence="4">
    <location>
        <begin position="24"/>
        <end position="86"/>
    </location>
</feature>
<gene>
    <name evidence="7" type="ORF">LPJ53_001011</name>
</gene>
<dbReference type="EMBL" id="JANBOJ010000022">
    <property type="protein sequence ID" value="KAJ1724728.1"/>
    <property type="molecule type" value="Genomic_DNA"/>
</dbReference>
<dbReference type="SUPFAM" id="SSF46689">
    <property type="entry name" value="Homeodomain-like"/>
    <property type="match status" value="1"/>
</dbReference>
<keyword evidence="8" id="KW-1185">Reference proteome</keyword>
<dbReference type="GO" id="GO:0003677">
    <property type="term" value="F:DNA binding"/>
    <property type="evidence" value="ECO:0007669"/>
    <property type="project" value="UniProtKB-UniRule"/>
</dbReference>
<dbReference type="OrthoDB" id="10056939at2759"/>
<comment type="caution">
    <text evidence="7">The sequence shown here is derived from an EMBL/GenBank/DDBJ whole genome shotgun (WGS) entry which is preliminary data.</text>
</comment>
<feature type="compositionally biased region" description="Polar residues" evidence="5">
    <location>
        <begin position="1"/>
        <end position="24"/>
    </location>
</feature>
<evidence type="ECO:0000256" key="2">
    <source>
        <dbReference type="ARBA" id="ARBA00023155"/>
    </source>
</evidence>
<feature type="domain" description="Homeobox" evidence="6">
    <location>
        <begin position="22"/>
        <end position="85"/>
    </location>
</feature>
<protein>
    <recommendedName>
        <fullName evidence="6">Homeobox domain-containing protein</fullName>
    </recommendedName>
</protein>
<feature type="region of interest" description="Disordered" evidence="5">
    <location>
        <begin position="1"/>
        <end position="29"/>
    </location>
</feature>
<evidence type="ECO:0000259" key="6">
    <source>
        <dbReference type="PROSITE" id="PS50071"/>
    </source>
</evidence>
<evidence type="ECO:0000313" key="7">
    <source>
        <dbReference type="EMBL" id="KAJ1724728.1"/>
    </source>
</evidence>
<proteinExistence type="predicted"/>
<name>A0A9W7Y5U2_9FUNG</name>
<dbReference type="AlphaFoldDB" id="A0A9W7Y5U2"/>
<evidence type="ECO:0000256" key="4">
    <source>
        <dbReference type="PROSITE-ProRule" id="PRU00108"/>
    </source>
</evidence>
<dbReference type="GO" id="GO:0006355">
    <property type="term" value="P:regulation of DNA-templated transcription"/>
    <property type="evidence" value="ECO:0007669"/>
    <property type="project" value="InterPro"/>
</dbReference>
<keyword evidence="2 4" id="KW-0371">Homeobox</keyword>